<evidence type="ECO:0000259" key="1">
    <source>
        <dbReference type="Pfam" id="PF07883"/>
    </source>
</evidence>
<dbReference type="Pfam" id="PF07883">
    <property type="entry name" value="Cupin_2"/>
    <property type="match status" value="1"/>
</dbReference>
<proteinExistence type="predicted"/>
<sequence length="130" mass="13524">MQDIIDSTLAAGRAVHTPTAVRDAEALPWQDHPAFAGVRLRHLVTAADTQGQLSCHIVRLAPGASLAGHVHDGQWELHEVVSGAGTAQLAGREADYAPGVTAVIPRGTPHAVTAGDQGLCLLAKFFPALL</sequence>
<organism evidence="2 3">
    <name type="scientific">Solidesulfovibrio magneticus str. Maddingley MBC34</name>
    <dbReference type="NCBI Taxonomy" id="1206767"/>
    <lineage>
        <taxon>Bacteria</taxon>
        <taxon>Pseudomonadati</taxon>
        <taxon>Thermodesulfobacteriota</taxon>
        <taxon>Desulfovibrionia</taxon>
        <taxon>Desulfovibrionales</taxon>
        <taxon>Desulfovibrionaceae</taxon>
        <taxon>Solidesulfovibrio</taxon>
    </lineage>
</organism>
<evidence type="ECO:0000313" key="2">
    <source>
        <dbReference type="EMBL" id="EKO38728.1"/>
    </source>
</evidence>
<comment type="caution">
    <text evidence="2">The sequence shown here is derived from an EMBL/GenBank/DDBJ whole genome shotgun (WGS) entry which is preliminary data.</text>
</comment>
<reference evidence="2 3" key="1">
    <citation type="submission" date="2012-07" db="EMBL/GenBank/DDBJ databases">
        <title>Draft genome sequence of Desulfovibrio magneticus str. Maddingley MBC34 obtained from a metagenomic sequence of a methanogenic enrichment isolated from coal-seam formation water in Victoria, Australia.</title>
        <authorList>
            <person name="Greenfield P."/>
            <person name="Hendry P."/>
            <person name="Li D."/>
            <person name="Rosewarne C.P."/>
            <person name="Tran-Dinh N."/>
            <person name="Elbourne L.D.H."/>
            <person name="Paulsen I.T."/>
            <person name="Midgley D.J."/>
        </authorList>
    </citation>
    <scope>NUCLEOTIDE SEQUENCE [LARGE SCALE GENOMIC DNA]</scope>
    <source>
        <strain evidence="3">Maddingley MBC34</strain>
    </source>
</reference>
<dbReference type="InterPro" id="IPR011051">
    <property type="entry name" value="RmlC_Cupin_sf"/>
</dbReference>
<accession>K6H8A4</accession>
<protein>
    <recommendedName>
        <fullName evidence="1">Cupin type-2 domain-containing protein</fullName>
    </recommendedName>
</protein>
<dbReference type="AlphaFoldDB" id="K6H8A4"/>
<dbReference type="EMBL" id="ALAO01000217">
    <property type="protein sequence ID" value="EKO38728.1"/>
    <property type="molecule type" value="Genomic_DNA"/>
</dbReference>
<name>K6H8A4_9BACT</name>
<dbReference type="SUPFAM" id="SSF51182">
    <property type="entry name" value="RmlC-like cupins"/>
    <property type="match status" value="1"/>
</dbReference>
<evidence type="ECO:0000313" key="3">
    <source>
        <dbReference type="Proteomes" id="UP000006272"/>
    </source>
</evidence>
<dbReference type="Proteomes" id="UP000006272">
    <property type="component" value="Unassembled WGS sequence"/>
</dbReference>
<dbReference type="InterPro" id="IPR013096">
    <property type="entry name" value="Cupin_2"/>
</dbReference>
<dbReference type="PATRIC" id="fig|1206767.3.peg.2524"/>
<gene>
    <name evidence="2" type="ORF">B193_2576</name>
</gene>
<dbReference type="InterPro" id="IPR014710">
    <property type="entry name" value="RmlC-like_jellyroll"/>
</dbReference>
<dbReference type="Gene3D" id="2.60.120.10">
    <property type="entry name" value="Jelly Rolls"/>
    <property type="match status" value="1"/>
</dbReference>
<feature type="domain" description="Cupin type-2" evidence="1">
    <location>
        <begin position="57"/>
        <end position="114"/>
    </location>
</feature>